<keyword evidence="3" id="KW-1185">Reference proteome</keyword>
<feature type="transmembrane region" description="Helical" evidence="1">
    <location>
        <begin position="6"/>
        <end position="27"/>
    </location>
</feature>
<dbReference type="RefSeq" id="WP_386063627.1">
    <property type="nucleotide sequence ID" value="NZ_JBHTKL010000006.1"/>
</dbReference>
<keyword evidence="1" id="KW-1133">Transmembrane helix</keyword>
<dbReference type="InterPro" id="IPR025373">
    <property type="entry name" value="DUF4363"/>
</dbReference>
<reference evidence="3" key="1">
    <citation type="journal article" date="2019" name="Int. J. Syst. Evol. Microbiol.">
        <title>The Global Catalogue of Microorganisms (GCM) 10K type strain sequencing project: providing services to taxonomists for standard genome sequencing and annotation.</title>
        <authorList>
            <consortium name="The Broad Institute Genomics Platform"/>
            <consortium name="The Broad Institute Genome Sequencing Center for Infectious Disease"/>
            <person name="Wu L."/>
            <person name="Ma J."/>
        </authorList>
    </citation>
    <scope>NUCLEOTIDE SEQUENCE [LARGE SCALE GENOMIC DNA]</scope>
    <source>
        <strain evidence="3">CCUG 56607</strain>
    </source>
</reference>
<gene>
    <name evidence="2" type="ORF">ACFQ2J_17480</name>
</gene>
<comment type="caution">
    <text evidence="2">The sequence shown here is derived from an EMBL/GenBank/DDBJ whole genome shotgun (WGS) entry which is preliminary data.</text>
</comment>
<organism evidence="2 3">
    <name type="scientific">Thalassobacillus hwangdonensis</name>
    <dbReference type="NCBI Taxonomy" id="546108"/>
    <lineage>
        <taxon>Bacteria</taxon>
        <taxon>Bacillati</taxon>
        <taxon>Bacillota</taxon>
        <taxon>Bacilli</taxon>
        <taxon>Bacillales</taxon>
        <taxon>Bacillaceae</taxon>
        <taxon>Thalassobacillus</taxon>
    </lineage>
</organism>
<dbReference type="Pfam" id="PF14276">
    <property type="entry name" value="DUF4363"/>
    <property type="match status" value="1"/>
</dbReference>
<evidence type="ECO:0000313" key="3">
    <source>
        <dbReference type="Proteomes" id="UP001596990"/>
    </source>
</evidence>
<keyword evidence="1" id="KW-0812">Transmembrane</keyword>
<protein>
    <submittedName>
        <fullName evidence="2">DUF4363 family protein</fullName>
    </submittedName>
</protein>
<proteinExistence type="predicted"/>
<name>A0ABW3L4S4_9BACI</name>
<sequence>MKKIILYLVPILTIILFILVMNSGYVLKKPLGNDDRLLEAITQIESDVKEEEWDHAKEHITYSEKAWTKIVRRIQFSLEKEYVIEITGILSRIKGGIEVKDDKGIIQEIYYFYELWDKLAK</sequence>
<dbReference type="EMBL" id="JBHTKL010000006">
    <property type="protein sequence ID" value="MFD1020985.1"/>
    <property type="molecule type" value="Genomic_DNA"/>
</dbReference>
<dbReference type="Proteomes" id="UP001596990">
    <property type="component" value="Unassembled WGS sequence"/>
</dbReference>
<evidence type="ECO:0000256" key="1">
    <source>
        <dbReference type="SAM" id="Phobius"/>
    </source>
</evidence>
<accession>A0ABW3L4S4</accession>
<evidence type="ECO:0000313" key="2">
    <source>
        <dbReference type="EMBL" id="MFD1020985.1"/>
    </source>
</evidence>
<keyword evidence="1" id="KW-0472">Membrane</keyword>